<dbReference type="GO" id="GO:0004776">
    <property type="term" value="F:succinate-CoA ligase (GDP-forming) activity"/>
    <property type="evidence" value="ECO:0007669"/>
    <property type="project" value="TreeGrafter"/>
</dbReference>
<dbReference type="PANTHER" id="PTHR11815:SF10">
    <property type="entry name" value="SUCCINATE--COA LIGASE [GDP-FORMING] SUBUNIT BETA, MITOCHONDRIAL"/>
    <property type="match status" value="1"/>
</dbReference>
<dbReference type="GO" id="GO:0006104">
    <property type="term" value="P:succinyl-CoA metabolic process"/>
    <property type="evidence" value="ECO:0007669"/>
    <property type="project" value="TreeGrafter"/>
</dbReference>
<proteinExistence type="predicted"/>
<dbReference type="InterPro" id="IPR013650">
    <property type="entry name" value="ATP-grasp_succ-CoA_synth-type"/>
</dbReference>
<feature type="non-terminal residue" evidence="2">
    <location>
        <position position="63"/>
    </location>
</feature>
<dbReference type="UniPathway" id="UPA00223">
    <property type="reaction ID" value="UER00999"/>
</dbReference>
<dbReference type="GO" id="GO:0005524">
    <property type="term" value="F:ATP binding"/>
    <property type="evidence" value="ECO:0007669"/>
    <property type="project" value="InterPro"/>
</dbReference>
<organism evidence="2 3">
    <name type="scientific">Opisthorchis viverrini</name>
    <name type="common">Southeast Asian liver fluke</name>
    <dbReference type="NCBI Taxonomy" id="6198"/>
    <lineage>
        <taxon>Eukaryota</taxon>
        <taxon>Metazoa</taxon>
        <taxon>Spiralia</taxon>
        <taxon>Lophotrochozoa</taxon>
        <taxon>Platyhelminthes</taxon>
        <taxon>Trematoda</taxon>
        <taxon>Digenea</taxon>
        <taxon>Opisthorchiida</taxon>
        <taxon>Opisthorchiata</taxon>
        <taxon>Opisthorchiidae</taxon>
        <taxon>Opisthorchis</taxon>
    </lineage>
</organism>
<evidence type="ECO:0000313" key="3">
    <source>
        <dbReference type="Proteomes" id="UP000243686"/>
    </source>
</evidence>
<dbReference type="Gene3D" id="3.30.1490.20">
    <property type="entry name" value="ATP-grasp fold, A domain"/>
    <property type="match status" value="1"/>
</dbReference>
<evidence type="ECO:0000313" key="2">
    <source>
        <dbReference type="EMBL" id="OON15397.1"/>
    </source>
</evidence>
<dbReference type="AlphaFoldDB" id="A0A1S8WLS4"/>
<dbReference type="Pfam" id="PF08442">
    <property type="entry name" value="ATP-grasp_2"/>
    <property type="match status" value="1"/>
</dbReference>
<dbReference type="SUPFAM" id="SSF56059">
    <property type="entry name" value="Glutathione synthetase ATP-binding domain-like"/>
    <property type="match status" value="1"/>
</dbReference>
<protein>
    <submittedName>
        <fullName evidence="2">ATP-grasp domain protein</fullName>
    </submittedName>
</protein>
<feature type="non-terminal residue" evidence="2">
    <location>
        <position position="1"/>
    </location>
</feature>
<dbReference type="Proteomes" id="UP000243686">
    <property type="component" value="Unassembled WGS sequence"/>
</dbReference>
<dbReference type="InterPro" id="IPR013815">
    <property type="entry name" value="ATP_grasp_subdomain_1"/>
</dbReference>
<dbReference type="GO" id="GO:0006099">
    <property type="term" value="P:tricarboxylic acid cycle"/>
    <property type="evidence" value="ECO:0007669"/>
    <property type="project" value="UniProtKB-UniPathway"/>
</dbReference>
<dbReference type="PANTHER" id="PTHR11815">
    <property type="entry name" value="SUCCINYL-COA SYNTHETASE BETA CHAIN"/>
    <property type="match status" value="1"/>
</dbReference>
<keyword evidence="3" id="KW-1185">Reference proteome</keyword>
<dbReference type="EMBL" id="KV905135">
    <property type="protein sequence ID" value="OON15397.1"/>
    <property type="molecule type" value="Genomic_DNA"/>
</dbReference>
<evidence type="ECO:0000259" key="1">
    <source>
        <dbReference type="Pfam" id="PF08442"/>
    </source>
</evidence>
<dbReference type="GO" id="GO:0005739">
    <property type="term" value="C:mitochondrion"/>
    <property type="evidence" value="ECO:0007669"/>
    <property type="project" value="TreeGrafter"/>
</dbReference>
<accession>A0A1S8WLS4</accession>
<sequence length="63" mass="6801">VREFVIKAQILAGGRGKGVFVDGFKGGVHLTKDPDVMADISKKMLGNYLKTKQTPENGVLVNN</sequence>
<gene>
    <name evidence="2" type="ORF">X801_08802</name>
</gene>
<dbReference type="GO" id="GO:0042709">
    <property type="term" value="C:succinate-CoA ligase complex"/>
    <property type="evidence" value="ECO:0007669"/>
    <property type="project" value="TreeGrafter"/>
</dbReference>
<feature type="domain" description="ATP-grasp fold succinyl-CoA synthetase-type" evidence="1">
    <location>
        <begin position="2"/>
        <end position="62"/>
    </location>
</feature>
<reference evidence="2 3" key="1">
    <citation type="submission" date="2015-03" db="EMBL/GenBank/DDBJ databases">
        <title>Draft genome of the nematode, Opisthorchis viverrini.</title>
        <authorList>
            <person name="Mitreva M."/>
        </authorList>
    </citation>
    <scope>NUCLEOTIDE SEQUENCE [LARGE SCALE GENOMIC DNA]</scope>
    <source>
        <strain evidence="2">Khon Kaen</strain>
    </source>
</reference>
<name>A0A1S8WLS4_OPIVI</name>